<proteinExistence type="predicted"/>
<dbReference type="NCBIfam" id="NF038301">
    <property type="entry name" value="EPS_HpsA"/>
    <property type="match status" value="1"/>
</dbReference>
<evidence type="ECO:0000313" key="2">
    <source>
        <dbReference type="EMBL" id="RQH52733.1"/>
    </source>
</evidence>
<organism evidence="2 3">
    <name type="scientific">Okeania hirsuta</name>
    <dbReference type="NCBI Taxonomy" id="1458930"/>
    <lineage>
        <taxon>Bacteria</taxon>
        <taxon>Bacillati</taxon>
        <taxon>Cyanobacteriota</taxon>
        <taxon>Cyanophyceae</taxon>
        <taxon>Oscillatoriophycideae</taxon>
        <taxon>Oscillatoriales</taxon>
        <taxon>Microcoleaceae</taxon>
        <taxon>Okeania</taxon>
    </lineage>
</organism>
<accession>A0A3N6Q0U5</accession>
<dbReference type="EMBL" id="RCBY01000016">
    <property type="protein sequence ID" value="RQH52733.1"/>
    <property type="molecule type" value="Genomic_DNA"/>
</dbReference>
<feature type="region of interest" description="Disordered" evidence="1">
    <location>
        <begin position="983"/>
        <end position="1020"/>
    </location>
</feature>
<sequence length="1648" mass="181668">MVLLVVVLLSIAILLRSFDRAEMARNVKVNQQVLSAAAPALERASAKIDYLLREDQTLPPGTPAEDFIYRTLEERLNEYTFGREEPLKVRYDLDGNGSIEEFGASGVDNISADGEIQDNEQITTAWRYPVDTDNNGQFDSYTIYGIFLRTPQAGREYQPLEARTAPQPVVESLTSTEPLCEAINTSSNLVTSVGWYKSGAQLKKSIFVYTVNVPITSEPEDQEKFERYKGTPALSALEYQRDYSQDSLANNAVFYENDMEAAPGFELNLNGRIVVNGNLMVTSFNTPMKFYQVSGRSSCFYEAENSKILVGGELIHGRSRKNTVGLEAEVHLFKGKDANPAIEKIDGDAESVSDDSLDVVFNDNAYAQRINQMVIDQIASGDYEDRDPQKVIDIIDERTKKGETEEKARQEALENYFKDRTRKVPFAEVGLNGDALDGYTGIEDSGNSLRPQDDWMLPTEGNAQIATIDTTTGLSLNENQPAATRPSDLGELGIEERLGDRIKVGNNLPALRYDEELEELLEELDDEDEIPFLKGDAKQYLTENGIAWSNAGNGCENIEDADNECRWRETQITAFADVGNVDRNSFWELAAARKPQSATEGYGGLRVITGAGVYERDNSFLPRPKVVKVDGTVDDKYDDPATTETEEFPIVWSDMMPMSPIRGDLTEVYDNGGNNFKTLTPTDWNTLFEDGTPDESPLDPYTKKYAKGDLRMRATAVYHYAQSGIDEDATGDDLDQKPIACVSSYYDPSDEISSKNRATYAGKNLAGLTDYYSTTIPSDPAGKSNNGIVYGKPTIIRAAGISVTLDAATKQLSGTPTELVEQANMVFPDGRFANKPLRDALIKLADGGSLSIADQAAIDSTQCAFEILDGTLAPDNSIIPHGAIKEVAFLNPREIKAIDEDDQETPNDETFTLSSTLATPANLTGEYKLPLEERQPLEIRATQIDMNVLRMTEISNTEVGTDIPALDPEYLLPYSGLVYASRDDALPDRSDRTPDGTNGIDEESSKLLSPTDYKLDPTRRPNGIMLVNGQELNRGNNNSVSTVEDVVKEKGLILVSNVPTYIKGDFNFHDHYEFEGGGIDWDFNAYYNPNKVPSPEFACRGGDPRIPGNCGGAGGGDKWRPVEIMSDSLTILSDGFRFGFRNEGDFDLRNNAGNVVIGGYDLDGNGSTTNTVASNTGLIESTYNIDLDGNGKINDDTDTVDEVEITTKAARLINGFYANDFAVNGLSSEAEFTDDLDKDGTSETYTHTDAEYRVNTGTAPLNSSYFNNFITPVQRRANFNEYLMEICLKLPVSACQPEDWWVIDNNDAQNKASEKIIGKITYPDDVAGSGTTALAPKPEYQRYPRRIAFERDTANNNLIKLTNNLPIPLGIESATEIKIYPDGGGDFPRTQDNALWFRTGNNSWNTNQPLFYQNATELNNLGSDTTTLQPQLVPALQIHATTTNPGGNFPQGQEVEDKTRWQMPATADPDSDTPNTTKVNVMMATGDTPPRVIEAGFGETNGGLPNLPRFIENWQGQTSEISGAFVQLRRSAYSTSPYQHILQNDPAEIFGNTYGRYNAGETEGTAPASTPPTRQWSYDVGFLSQSPDLFASKLSTLDPDKTKQYYREVGLDDPWIQTLLCSKTEDNNNAVDEEIRPTTDFCSSKTGG</sequence>
<dbReference type="Proteomes" id="UP000269154">
    <property type="component" value="Unassembled WGS sequence"/>
</dbReference>
<evidence type="ECO:0000313" key="3">
    <source>
        <dbReference type="Proteomes" id="UP000269154"/>
    </source>
</evidence>
<protein>
    <submittedName>
        <fullName evidence="2">Uncharacterized protein</fullName>
    </submittedName>
</protein>
<evidence type="ECO:0000256" key="1">
    <source>
        <dbReference type="SAM" id="MobiDB-lite"/>
    </source>
</evidence>
<keyword evidence="3" id="KW-1185">Reference proteome</keyword>
<dbReference type="InterPro" id="IPR049774">
    <property type="entry name" value="EPS_HpsA-like"/>
</dbReference>
<gene>
    <name evidence="2" type="ORF">D5R40_04930</name>
</gene>
<comment type="caution">
    <text evidence="2">The sequence shown here is derived from an EMBL/GenBank/DDBJ whole genome shotgun (WGS) entry which is preliminary data.</text>
</comment>
<feature type="compositionally biased region" description="Basic and acidic residues" evidence="1">
    <location>
        <begin position="983"/>
        <end position="994"/>
    </location>
</feature>
<reference evidence="2 3" key="1">
    <citation type="journal article" date="2018" name="ACS Chem. Biol.">
        <title>Ketoreductase domain dysfunction expands chemodiversity: malyngamide biosynthesis in the cyanobacterium Okeania hirsuta.</title>
        <authorList>
            <person name="Moss N.A."/>
            <person name="Leao T."/>
            <person name="Rankin M."/>
            <person name="McCullough T.M."/>
            <person name="Qu P."/>
            <person name="Korobeynikov A."/>
            <person name="Smith J.L."/>
            <person name="Gerwick L."/>
            <person name="Gerwick W.H."/>
        </authorList>
    </citation>
    <scope>NUCLEOTIDE SEQUENCE [LARGE SCALE GENOMIC DNA]</scope>
    <source>
        <strain evidence="2 3">PAB10Feb10-1</strain>
    </source>
</reference>
<name>A0A3N6Q0U5_9CYAN</name>